<comment type="subcellular location">
    <subcellularLocation>
        <location evidence="1 5">Golgi apparatus membrane</location>
        <topology evidence="1 5">Single-pass type II membrane protein</topology>
    </subcellularLocation>
</comment>
<dbReference type="InterPro" id="IPR001173">
    <property type="entry name" value="Glyco_trans_2-like"/>
</dbReference>
<keyword evidence="6" id="KW-0732">Signal</keyword>
<dbReference type="Pfam" id="PF00535">
    <property type="entry name" value="Glycos_transf_2"/>
    <property type="match status" value="1"/>
</dbReference>
<sequence length="546" mass="62899">MVIMSSIFILLVLTHHIFGEDTGHCSAMTDSCTETNYWGTFDWKSYIEKDLTVENIEDPLSKYGVDVVKSYETAYNRSIPDFRIHGCNKFSTVKDSYKPVSIVITFFLEPRSVLLRTIVSIIERTPKELLKEIILVDDGNEDSSIGEELSVIKKVKLIRNQKREGLIRSRIIGAKATSDNVVMIFLDSHCEVGYDWVLPLLETIFVYPKSIVSPVIDNINLYTFGFEPVSTYLRGGFDWSFDFFWEFIAHKDELQRKLQPYNSFPTPAIAGGLFAIEKDWFFELGAYDEGMEIWGVENIELSVRAWTCGGALRIAPCSRVGHIYKLSQPYDYPIGKTKTLECNKIRFSKVWLDQFEVLFRSTIQKSHISNDIECGDILPRIKLRKDLECKSFQWYLENIYPNMPIPNFGDIGFGSIFSRSDPYWLNCVDTISPGDEGVLGVHTCIRSYSPQNFHYNKDRQINRNDFCWTIQKGTDNIKPIYCDSQNQFQKWTPIYPNKSSKVTAGYSFFNNETDKCIEVSSEKKLIGAACDLENLNQRFMFEMNSP</sequence>
<dbReference type="PANTHER" id="PTHR11675:SF36">
    <property type="entry name" value="POLYPEPTIDE N-ACETYLGALACTOSAMINYLTRANSFERASE 15"/>
    <property type="match status" value="1"/>
</dbReference>
<dbReference type="PANTHER" id="PTHR11675">
    <property type="entry name" value="N-ACETYLGALACTOSAMINYLTRANSFERASE"/>
    <property type="match status" value="1"/>
</dbReference>
<dbReference type="EC" id="2.4.1.-" evidence="5"/>
<evidence type="ECO:0000256" key="1">
    <source>
        <dbReference type="ARBA" id="ARBA00004323"/>
    </source>
</evidence>
<feature type="chain" id="PRO_5005488187" description="Polypeptide N-acetylgalactosaminyltransferase" evidence="6">
    <location>
        <begin position="20"/>
        <end position="546"/>
    </location>
</feature>
<name>A0A0K2TVM8_LEPSM</name>
<dbReference type="Gene3D" id="3.90.550.10">
    <property type="entry name" value="Spore Coat Polysaccharide Biosynthesis Protein SpsA, Chain A"/>
    <property type="match status" value="1"/>
</dbReference>
<feature type="domain" description="Ricin B lectin" evidence="7">
    <location>
        <begin position="414"/>
        <end position="542"/>
    </location>
</feature>
<dbReference type="SUPFAM" id="SSF53448">
    <property type="entry name" value="Nucleotide-diphospho-sugar transferases"/>
    <property type="match status" value="1"/>
</dbReference>
<reference evidence="8" key="1">
    <citation type="submission" date="2014-05" db="EMBL/GenBank/DDBJ databases">
        <authorList>
            <person name="Chronopoulou M."/>
        </authorList>
    </citation>
    <scope>NUCLEOTIDE SEQUENCE</scope>
    <source>
        <tissue evidence="8">Whole organism</tissue>
    </source>
</reference>
<dbReference type="SUPFAM" id="SSF50370">
    <property type="entry name" value="Ricin B-like lectins"/>
    <property type="match status" value="1"/>
</dbReference>
<comment type="cofactor">
    <cofactor evidence="5">
        <name>Mn(2+)</name>
        <dbReference type="ChEBI" id="CHEBI:29035"/>
    </cofactor>
</comment>
<proteinExistence type="inferred from homology"/>
<keyword evidence="5" id="KW-0464">Manganese</keyword>
<dbReference type="AlphaFoldDB" id="A0A0K2TVM8"/>
<dbReference type="Gene3D" id="2.80.10.50">
    <property type="match status" value="1"/>
</dbReference>
<organism evidence="8">
    <name type="scientific">Lepeophtheirus salmonis</name>
    <name type="common">Salmon louse</name>
    <name type="synonym">Caligus salmonis</name>
    <dbReference type="NCBI Taxonomy" id="72036"/>
    <lineage>
        <taxon>Eukaryota</taxon>
        <taxon>Metazoa</taxon>
        <taxon>Ecdysozoa</taxon>
        <taxon>Arthropoda</taxon>
        <taxon>Crustacea</taxon>
        <taxon>Multicrustacea</taxon>
        <taxon>Hexanauplia</taxon>
        <taxon>Copepoda</taxon>
        <taxon>Siphonostomatoida</taxon>
        <taxon>Caligidae</taxon>
        <taxon>Lepeophtheirus</taxon>
    </lineage>
</organism>
<keyword evidence="4 5" id="KW-1015">Disulfide bond</keyword>
<dbReference type="InterPro" id="IPR029044">
    <property type="entry name" value="Nucleotide-diphossugar_trans"/>
</dbReference>
<keyword evidence="5" id="KW-0328">Glycosyltransferase</keyword>
<dbReference type="GO" id="GO:0004653">
    <property type="term" value="F:polypeptide N-acetylgalactosaminyltransferase activity"/>
    <property type="evidence" value="ECO:0007669"/>
    <property type="project" value="TreeGrafter"/>
</dbReference>
<keyword evidence="5" id="KW-0808">Transferase</keyword>
<dbReference type="SMART" id="SM00458">
    <property type="entry name" value="RICIN"/>
    <property type="match status" value="1"/>
</dbReference>
<dbReference type="EMBL" id="HACA01012504">
    <property type="protein sequence ID" value="CDW29865.1"/>
    <property type="molecule type" value="Transcribed_RNA"/>
</dbReference>
<evidence type="ECO:0000313" key="8">
    <source>
        <dbReference type="EMBL" id="CDW29865.1"/>
    </source>
</evidence>
<comment type="pathway">
    <text evidence="5">Protein modification; protein glycosylation.</text>
</comment>
<dbReference type="GO" id="GO:0000139">
    <property type="term" value="C:Golgi membrane"/>
    <property type="evidence" value="ECO:0007669"/>
    <property type="project" value="UniProtKB-SubCell"/>
</dbReference>
<evidence type="ECO:0000256" key="5">
    <source>
        <dbReference type="RuleBase" id="RU361242"/>
    </source>
</evidence>
<dbReference type="PROSITE" id="PS50231">
    <property type="entry name" value="RICIN_B_LECTIN"/>
    <property type="match status" value="1"/>
</dbReference>
<dbReference type="InterPro" id="IPR000772">
    <property type="entry name" value="Ricin_B_lectin"/>
</dbReference>
<evidence type="ECO:0000259" key="7">
    <source>
        <dbReference type="SMART" id="SM00458"/>
    </source>
</evidence>
<protein>
    <recommendedName>
        <fullName evidence="5">Polypeptide N-acetylgalactosaminyltransferase</fullName>
        <ecNumber evidence="5">2.4.1.-</ecNumber>
    </recommendedName>
    <alternativeName>
        <fullName evidence="5">Protein-UDP acetylgalactosaminyltransferase</fullName>
    </alternativeName>
</protein>
<dbReference type="Pfam" id="PF00652">
    <property type="entry name" value="Ricin_B_lectin"/>
    <property type="match status" value="1"/>
</dbReference>
<evidence type="ECO:0000256" key="6">
    <source>
        <dbReference type="SAM" id="SignalP"/>
    </source>
</evidence>
<dbReference type="InterPro" id="IPR035992">
    <property type="entry name" value="Ricin_B-like_lectins"/>
</dbReference>
<dbReference type="GO" id="GO:0006493">
    <property type="term" value="P:protein O-linked glycosylation"/>
    <property type="evidence" value="ECO:0007669"/>
    <property type="project" value="TreeGrafter"/>
</dbReference>
<feature type="signal peptide" evidence="6">
    <location>
        <begin position="1"/>
        <end position="19"/>
    </location>
</feature>
<evidence type="ECO:0000256" key="3">
    <source>
        <dbReference type="ARBA" id="ARBA00023034"/>
    </source>
</evidence>
<dbReference type="OrthoDB" id="9982049at2759"/>
<keyword evidence="3 5" id="KW-0333">Golgi apparatus</keyword>
<dbReference type="GO" id="GO:0030246">
    <property type="term" value="F:carbohydrate binding"/>
    <property type="evidence" value="ECO:0007669"/>
    <property type="project" value="UniProtKB-KW"/>
</dbReference>
<dbReference type="UniPathway" id="UPA00378"/>
<evidence type="ECO:0000256" key="4">
    <source>
        <dbReference type="ARBA" id="ARBA00023157"/>
    </source>
</evidence>
<comment type="similarity">
    <text evidence="5">Belongs to the glycosyltransferase 2 family. GalNAc-T subfamily.</text>
</comment>
<evidence type="ECO:0000256" key="2">
    <source>
        <dbReference type="ARBA" id="ARBA00022734"/>
    </source>
</evidence>
<accession>A0A0K2TVM8</accession>
<keyword evidence="2 5" id="KW-0430">Lectin</keyword>